<protein>
    <recommendedName>
        <fullName evidence="3">DUF2285 domain-containing protein</fullName>
    </recommendedName>
</protein>
<dbReference type="RefSeq" id="WP_014960621.1">
    <property type="nucleotide sequence ID" value="NC_018649.1"/>
</dbReference>
<organism evidence="1 2">
    <name type="scientific">Leptospirillum ferriphilum (strain ML-04)</name>
    <dbReference type="NCBI Taxonomy" id="1048260"/>
    <lineage>
        <taxon>Bacteria</taxon>
        <taxon>Pseudomonadati</taxon>
        <taxon>Nitrospirota</taxon>
        <taxon>Nitrospiria</taxon>
        <taxon>Nitrospirales</taxon>
        <taxon>Nitrospiraceae</taxon>
        <taxon>Leptospirillum</taxon>
    </lineage>
</organism>
<dbReference type="STRING" id="1048260.LFML04_0879"/>
<name>J9ZAC7_LEPFM</name>
<sequence>MRPKYPEGLEWLPDWRYADQYPDEKTKPYQWAWEFLRRNPEYWDAHKLYVRSQREKLDHEDHFRLSGYCDQFHLRFCYFPDPALNTIPEHFSVGEAWYGHRAPGENAVSIFHLDRTASHLEGSSIVTRPNRILIDLHLDLPIEPQIKDIRSLYKEARKKKKGERMDKIRPDKLGIYLRALDAMSDLNKPSLSEIALAFYPREMEGVGDMRDHPGSQKVHENLKAAQLLRDRDFWKLLALKDPSKEKPRN</sequence>
<reference evidence="1 2" key="1">
    <citation type="journal article" date="2011" name="J. Microbiol.">
        <title>Complete genome of Leptospirillum ferriphilum ML-04 provides insight into its physiology and environmental adaptation.</title>
        <authorList>
            <person name="Mi S."/>
            <person name="Song J."/>
            <person name="Lin J."/>
            <person name="Che Y."/>
            <person name="Zheng H."/>
            <person name="Lin J."/>
        </authorList>
    </citation>
    <scope>NUCLEOTIDE SEQUENCE [LARGE SCALE GENOMIC DNA]</scope>
    <source>
        <strain evidence="1 2">ML-04</strain>
    </source>
</reference>
<dbReference type="PATRIC" id="fig|1048260.3.peg.962"/>
<evidence type="ECO:0000313" key="1">
    <source>
        <dbReference type="EMBL" id="AFS53111.1"/>
    </source>
</evidence>
<dbReference type="EMBL" id="CP002919">
    <property type="protein sequence ID" value="AFS53111.1"/>
    <property type="molecule type" value="Genomic_DNA"/>
</dbReference>
<evidence type="ECO:0008006" key="3">
    <source>
        <dbReference type="Google" id="ProtNLM"/>
    </source>
</evidence>
<proteinExistence type="predicted"/>
<gene>
    <name evidence="1" type="ordered locus">LFML04_0879</name>
</gene>
<dbReference type="AlphaFoldDB" id="J9ZAC7"/>
<dbReference type="HOGENOM" id="CLU_1114736_0_0_0"/>
<dbReference type="KEGG" id="lfi:LFML04_0879"/>
<dbReference type="Proteomes" id="UP000006177">
    <property type="component" value="Chromosome"/>
</dbReference>
<accession>J9ZAC7</accession>
<evidence type="ECO:0000313" key="2">
    <source>
        <dbReference type="Proteomes" id="UP000006177"/>
    </source>
</evidence>